<organism evidence="3 4">
    <name type="scientific">Amycolatopsis cynarae</name>
    <dbReference type="NCBI Taxonomy" id="2995223"/>
    <lineage>
        <taxon>Bacteria</taxon>
        <taxon>Bacillati</taxon>
        <taxon>Actinomycetota</taxon>
        <taxon>Actinomycetes</taxon>
        <taxon>Pseudonocardiales</taxon>
        <taxon>Pseudonocardiaceae</taxon>
        <taxon>Amycolatopsis</taxon>
    </lineage>
</organism>
<evidence type="ECO:0000259" key="2">
    <source>
        <dbReference type="Pfam" id="PF25906"/>
    </source>
</evidence>
<evidence type="ECO:0000259" key="1">
    <source>
        <dbReference type="Pfam" id="PF13556"/>
    </source>
</evidence>
<keyword evidence="4" id="KW-1185">Reference proteome</keyword>
<dbReference type="Proteomes" id="UP001163203">
    <property type="component" value="Chromosome"/>
</dbReference>
<dbReference type="InterPro" id="IPR025736">
    <property type="entry name" value="PucR_C-HTH_dom"/>
</dbReference>
<dbReference type="Pfam" id="PF25906">
    <property type="entry name" value="PucR-like_N"/>
    <property type="match status" value="1"/>
</dbReference>
<dbReference type="InterPro" id="IPR051448">
    <property type="entry name" value="CdaR-like_regulators"/>
</dbReference>
<name>A0ABY7BDU5_9PSEU</name>
<gene>
    <name evidence="3" type="ORF">ORV05_17180</name>
</gene>
<reference evidence="3" key="1">
    <citation type="submission" date="2022-11" db="EMBL/GenBank/DDBJ databases">
        <authorList>
            <person name="Mo P."/>
        </authorList>
    </citation>
    <scope>NUCLEOTIDE SEQUENCE</scope>
    <source>
        <strain evidence="3">HUAS 11-8</strain>
    </source>
</reference>
<dbReference type="PANTHER" id="PTHR33744:SF1">
    <property type="entry name" value="DNA-BINDING TRANSCRIPTIONAL ACTIVATOR ADER"/>
    <property type="match status" value="1"/>
</dbReference>
<dbReference type="InterPro" id="IPR042070">
    <property type="entry name" value="PucR_C-HTH_sf"/>
</dbReference>
<dbReference type="RefSeq" id="WP_268759512.1">
    <property type="nucleotide sequence ID" value="NZ_CP113836.1"/>
</dbReference>
<protein>
    <submittedName>
        <fullName evidence="3">Helix-turn-helix domain-containing protein</fullName>
    </submittedName>
</protein>
<sequence>MTKGGQALVRNRNAELLASGPRWLSVELRPHAGRIAAAIMHEVQRSVPAYSRPLTGTFGKVFSEGFEEAVRHVIDSIGNPGIVHNEWVEMFRTRGRLEYLEGRSLDSLQAAARIGARVAWQYVAPVLRRAGASPQVLAHSAEIIFAYVEELSATALEGYSETQALAGGTIERRRKQLLELLLSDAPTAPGALDGMSRGAGWPLPEQAAVVALEGSCGTADFPVELLDDDVLVDLESSTPCLLTTRPRGQLLPLSGRWNGWRAAVSPTVPLADIPAAHRLARRALCLLPPPESDAPILWCADHLAEVWLLGEEFLATELRRRALHPLDSLGDRQRERLGQTLLAWLETRGGAPEIARRLRVHPQTVRARLHQLRELLGGRLDDPDERFGMLLALRAELLAAAGGT</sequence>
<accession>A0ABY7BDU5</accession>
<dbReference type="Gene3D" id="1.10.10.2840">
    <property type="entry name" value="PucR C-terminal helix-turn-helix domain"/>
    <property type="match status" value="1"/>
</dbReference>
<feature type="domain" description="PucR-like N-terminal" evidence="2">
    <location>
        <begin position="21"/>
        <end position="182"/>
    </location>
</feature>
<dbReference type="InterPro" id="IPR058663">
    <property type="entry name" value="PucR-like_N"/>
</dbReference>
<evidence type="ECO:0000313" key="4">
    <source>
        <dbReference type="Proteomes" id="UP001163203"/>
    </source>
</evidence>
<proteinExistence type="predicted"/>
<dbReference type="Pfam" id="PF13556">
    <property type="entry name" value="HTH_30"/>
    <property type="match status" value="1"/>
</dbReference>
<dbReference type="PANTHER" id="PTHR33744">
    <property type="entry name" value="CARBOHYDRATE DIACID REGULATOR"/>
    <property type="match status" value="1"/>
</dbReference>
<feature type="domain" description="PucR C-terminal helix-turn-helix" evidence="1">
    <location>
        <begin position="339"/>
        <end position="395"/>
    </location>
</feature>
<dbReference type="EMBL" id="CP113836">
    <property type="protein sequence ID" value="WAL69427.1"/>
    <property type="molecule type" value="Genomic_DNA"/>
</dbReference>
<evidence type="ECO:0000313" key="3">
    <source>
        <dbReference type="EMBL" id="WAL69427.1"/>
    </source>
</evidence>